<dbReference type="EMBL" id="JAVDUU010000003">
    <property type="protein sequence ID" value="MDR6943917.1"/>
    <property type="molecule type" value="Genomic_DNA"/>
</dbReference>
<evidence type="ECO:0000313" key="2">
    <source>
        <dbReference type="Proteomes" id="UP001247620"/>
    </source>
</evidence>
<organism evidence="1 2">
    <name type="scientific">Mucilaginibacter pocheonensis</name>
    <dbReference type="NCBI Taxonomy" id="398050"/>
    <lineage>
        <taxon>Bacteria</taxon>
        <taxon>Pseudomonadati</taxon>
        <taxon>Bacteroidota</taxon>
        <taxon>Sphingobacteriia</taxon>
        <taxon>Sphingobacteriales</taxon>
        <taxon>Sphingobacteriaceae</taxon>
        <taxon>Mucilaginibacter</taxon>
    </lineage>
</organism>
<gene>
    <name evidence="1" type="ORF">J2W55_003770</name>
</gene>
<reference evidence="1 2" key="1">
    <citation type="submission" date="2023-07" db="EMBL/GenBank/DDBJ databases">
        <title>Sorghum-associated microbial communities from plants grown in Nebraska, USA.</title>
        <authorList>
            <person name="Schachtman D."/>
        </authorList>
    </citation>
    <scope>NUCLEOTIDE SEQUENCE [LARGE SCALE GENOMIC DNA]</scope>
    <source>
        <strain evidence="1 2">3262</strain>
    </source>
</reference>
<name>A0ABU1TET5_9SPHI</name>
<proteinExistence type="predicted"/>
<dbReference type="Proteomes" id="UP001247620">
    <property type="component" value="Unassembled WGS sequence"/>
</dbReference>
<sequence length="57" mass="6550">MVFVFIKSRTTQIYTKILEQKVSDDMNMLWHKLASLPVVVRTAQRKPTNGSNLKKAS</sequence>
<comment type="caution">
    <text evidence="1">The sequence shown here is derived from an EMBL/GenBank/DDBJ whole genome shotgun (WGS) entry which is preliminary data.</text>
</comment>
<accession>A0ABU1TET5</accession>
<evidence type="ECO:0000313" key="1">
    <source>
        <dbReference type="EMBL" id="MDR6943917.1"/>
    </source>
</evidence>
<keyword evidence="2" id="KW-1185">Reference proteome</keyword>
<protein>
    <submittedName>
        <fullName evidence="1">Uncharacterized protein</fullName>
    </submittedName>
</protein>